<dbReference type="InterPro" id="IPR035476">
    <property type="entry name" value="SIS_PGI_1"/>
</dbReference>
<dbReference type="PANTHER" id="PTHR11469:SF1">
    <property type="entry name" value="GLUCOSE-6-PHOSPHATE ISOMERASE"/>
    <property type="match status" value="1"/>
</dbReference>
<dbReference type="PANTHER" id="PTHR11469">
    <property type="entry name" value="GLUCOSE-6-PHOSPHATE ISOMERASE"/>
    <property type="match status" value="1"/>
</dbReference>
<evidence type="ECO:0000256" key="8">
    <source>
        <dbReference type="RuleBase" id="RU000612"/>
    </source>
</evidence>
<evidence type="ECO:0000256" key="5">
    <source>
        <dbReference type="ARBA" id="ARBA00023235"/>
    </source>
</evidence>
<dbReference type="Proteomes" id="UP000275663">
    <property type="component" value="Chromosome"/>
</dbReference>
<name>A0A3S9HLJ1_9BURK</name>
<dbReference type="OrthoDB" id="140919at2"/>
<evidence type="ECO:0000313" key="9">
    <source>
        <dbReference type="EMBL" id="AZP12970.1"/>
    </source>
</evidence>
<evidence type="ECO:0000256" key="1">
    <source>
        <dbReference type="ARBA" id="ARBA00004926"/>
    </source>
</evidence>
<dbReference type="InterPro" id="IPR023096">
    <property type="entry name" value="G6P_Isomerase_C"/>
</dbReference>
<dbReference type="GO" id="GO:0051156">
    <property type="term" value="P:glucose 6-phosphate metabolic process"/>
    <property type="evidence" value="ECO:0007669"/>
    <property type="project" value="TreeGrafter"/>
</dbReference>
<dbReference type="NCBIfam" id="NF001211">
    <property type="entry name" value="PRK00179.1"/>
    <property type="match status" value="1"/>
</dbReference>
<dbReference type="CDD" id="cd05015">
    <property type="entry name" value="SIS_PGI_1"/>
    <property type="match status" value="1"/>
</dbReference>
<organism evidence="9 10">
    <name type="scientific">Undibacterium parvum</name>
    <dbReference type="NCBI Taxonomy" id="401471"/>
    <lineage>
        <taxon>Bacteria</taxon>
        <taxon>Pseudomonadati</taxon>
        <taxon>Pseudomonadota</taxon>
        <taxon>Betaproteobacteria</taxon>
        <taxon>Burkholderiales</taxon>
        <taxon>Oxalobacteraceae</taxon>
        <taxon>Undibacterium</taxon>
    </lineage>
</organism>
<dbReference type="InterPro" id="IPR001672">
    <property type="entry name" value="G6P_Isomerase"/>
</dbReference>
<evidence type="ECO:0000256" key="3">
    <source>
        <dbReference type="ARBA" id="ARBA00022432"/>
    </source>
</evidence>
<dbReference type="KEGG" id="upv:EJN92_13700"/>
<sequence>MNLTLTPEWQTLLAHKARLEQQHLRDLFAADTQRFSRFSLELDNLLVDYSKQRIDAAVLDDLLALARSTDVAGWRDRMFAGEKINVSEQRAVLHTALRHTAFTPFPNAEHDVMPQVRAVRKQMRDIVERVRSGLWRGFKGDAIQNVVNIGIGGSDLGPKLVTRALAATEHPGIDFYYVSNLDSAHLAPLLEKLDPRTTLFIVASKTFTTQETSINAHTARTWLMAAAMEEWAVAKHFIAVTSSPDKAHEFGIPDQNILQIWDWVGGRYSLWSAVGLSVALAIGMSRFERLLEGAETMDKHFCSAPLEKNMPVLLALISVWNTNFLGAETSAVLPYNESMRHFPAFLQQLEMESNGKTVNRDGEPLSCRANPIVWGEIGVNGQHAFFQLLHQGGWLIPCDFVVTASSDYPLPGHQAPLLANCLAQSGALAFGKTEQQARTELSAAGLDEASIAKLLPHKVFAGNQPSTTILMPSLDPFQLGMLLALYEHKVFVQGVIWGLNSFDQWGVELGKQLANRLLPAINGDQAYDENLDASTAGLIAYFRRHGNS</sequence>
<dbReference type="EC" id="5.3.1.9" evidence="7"/>
<accession>A0A3S9HLJ1</accession>
<feature type="active site" evidence="7">
    <location>
        <position position="383"/>
    </location>
</feature>
<dbReference type="GO" id="GO:0006096">
    <property type="term" value="P:glycolytic process"/>
    <property type="evidence" value="ECO:0007669"/>
    <property type="project" value="UniProtKB-UniRule"/>
</dbReference>
<keyword evidence="10" id="KW-1185">Reference proteome</keyword>
<dbReference type="InterPro" id="IPR035482">
    <property type="entry name" value="SIS_PGI_2"/>
</dbReference>
<feature type="active site" description="Proton donor" evidence="7">
    <location>
        <position position="352"/>
    </location>
</feature>
<proteinExistence type="inferred from homology"/>
<comment type="function">
    <text evidence="7">Catalyzes the reversible isomerization of glucose-6-phosphate to fructose-6-phosphate.</text>
</comment>
<reference evidence="9 10" key="1">
    <citation type="journal article" date="2011" name="Int. J. Syst. Evol. Microbiol.">
        <title>Description of Undibacterium oligocarboniphilum sp. nov., isolated from purified water, and Undibacterium pigrum strain CCUG 49012 as the type strain of Undibacterium parvum sp. nov., and emended descriptions of the genus Undibacterium and the species Undibacterium pigrum.</title>
        <authorList>
            <person name="Eder W."/>
            <person name="Wanner G."/>
            <person name="Ludwig W."/>
            <person name="Busse H.J."/>
            <person name="Ziemke-Kageler F."/>
            <person name="Lang E."/>
        </authorList>
    </citation>
    <scope>NUCLEOTIDE SEQUENCE [LARGE SCALE GENOMIC DNA]</scope>
    <source>
        <strain evidence="9 10">DSM 23061</strain>
    </source>
</reference>
<dbReference type="PROSITE" id="PS00174">
    <property type="entry name" value="P_GLUCOSE_ISOMERASE_2"/>
    <property type="match status" value="1"/>
</dbReference>
<keyword evidence="7" id="KW-0963">Cytoplasm</keyword>
<gene>
    <name evidence="7" type="primary">pgi</name>
    <name evidence="9" type="ORF">EJN92_13700</name>
</gene>
<evidence type="ECO:0000256" key="7">
    <source>
        <dbReference type="HAMAP-Rule" id="MF_00473"/>
    </source>
</evidence>
<dbReference type="PROSITE" id="PS00765">
    <property type="entry name" value="P_GLUCOSE_ISOMERASE_1"/>
    <property type="match status" value="1"/>
</dbReference>
<dbReference type="GO" id="GO:0097367">
    <property type="term" value="F:carbohydrate derivative binding"/>
    <property type="evidence" value="ECO:0007669"/>
    <property type="project" value="InterPro"/>
</dbReference>
<evidence type="ECO:0000256" key="2">
    <source>
        <dbReference type="ARBA" id="ARBA00006604"/>
    </source>
</evidence>
<dbReference type="RefSeq" id="WP_126128346.1">
    <property type="nucleotide sequence ID" value="NZ_CP034464.1"/>
</dbReference>
<dbReference type="Gene3D" id="1.10.1390.10">
    <property type="match status" value="1"/>
</dbReference>
<evidence type="ECO:0000256" key="4">
    <source>
        <dbReference type="ARBA" id="ARBA00023152"/>
    </source>
</evidence>
<dbReference type="SUPFAM" id="SSF53697">
    <property type="entry name" value="SIS domain"/>
    <property type="match status" value="1"/>
</dbReference>
<comment type="catalytic activity">
    <reaction evidence="6 7 8">
        <text>alpha-D-glucose 6-phosphate = beta-D-fructose 6-phosphate</text>
        <dbReference type="Rhea" id="RHEA:11816"/>
        <dbReference type="ChEBI" id="CHEBI:57634"/>
        <dbReference type="ChEBI" id="CHEBI:58225"/>
        <dbReference type="EC" id="5.3.1.9"/>
    </reaction>
</comment>
<dbReference type="UniPathway" id="UPA00138"/>
<evidence type="ECO:0000313" key="10">
    <source>
        <dbReference type="Proteomes" id="UP000275663"/>
    </source>
</evidence>
<dbReference type="CDD" id="cd05016">
    <property type="entry name" value="SIS_PGI_2"/>
    <property type="match status" value="1"/>
</dbReference>
<comment type="similarity">
    <text evidence="2 7 8">Belongs to the GPI family.</text>
</comment>
<dbReference type="Gene3D" id="3.40.50.10490">
    <property type="entry name" value="Glucose-6-phosphate isomerase like protein, domain 1"/>
    <property type="match status" value="2"/>
</dbReference>
<dbReference type="InterPro" id="IPR018189">
    <property type="entry name" value="Phosphoglucose_isomerase_CS"/>
</dbReference>
<feature type="active site" evidence="7">
    <location>
        <position position="511"/>
    </location>
</feature>
<dbReference type="GO" id="GO:0006094">
    <property type="term" value="P:gluconeogenesis"/>
    <property type="evidence" value="ECO:0007669"/>
    <property type="project" value="UniProtKB-UniRule"/>
</dbReference>
<keyword evidence="4 7" id="KW-0324">Glycolysis</keyword>
<protein>
    <recommendedName>
        <fullName evidence="7">Glucose-6-phosphate isomerase</fullName>
        <shortName evidence="7">GPI</shortName>
        <ecNumber evidence="7">5.3.1.9</ecNumber>
    </recommendedName>
    <alternativeName>
        <fullName evidence="7">Phosphoglucose isomerase</fullName>
        <shortName evidence="7">PGI</shortName>
    </alternativeName>
    <alternativeName>
        <fullName evidence="7">Phosphohexose isomerase</fullName>
        <shortName evidence="7">PHI</shortName>
    </alternativeName>
</protein>
<dbReference type="HAMAP" id="MF_00473">
    <property type="entry name" value="G6P_isomerase"/>
    <property type="match status" value="1"/>
</dbReference>
<dbReference type="PROSITE" id="PS51463">
    <property type="entry name" value="P_GLUCOSE_ISOMERASE_3"/>
    <property type="match status" value="1"/>
</dbReference>
<keyword evidence="3 7" id="KW-0312">Gluconeogenesis</keyword>
<dbReference type="UniPathway" id="UPA00109">
    <property type="reaction ID" value="UER00181"/>
</dbReference>
<dbReference type="InterPro" id="IPR046348">
    <property type="entry name" value="SIS_dom_sf"/>
</dbReference>
<comment type="pathway">
    <text evidence="7">Carbohydrate biosynthesis; gluconeogenesis.</text>
</comment>
<dbReference type="EMBL" id="CP034464">
    <property type="protein sequence ID" value="AZP12970.1"/>
    <property type="molecule type" value="Genomic_DNA"/>
</dbReference>
<comment type="pathway">
    <text evidence="1 7 8">Carbohydrate degradation; glycolysis; D-glyceraldehyde 3-phosphate and glycerone phosphate from D-glucose: step 2/4.</text>
</comment>
<dbReference type="PRINTS" id="PR00662">
    <property type="entry name" value="G6PISOMERASE"/>
</dbReference>
<dbReference type="AlphaFoldDB" id="A0A3S9HLJ1"/>
<keyword evidence="5 7" id="KW-0413">Isomerase</keyword>
<comment type="subcellular location">
    <subcellularLocation>
        <location evidence="7">Cytoplasm</location>
    </subcellularLocation>
</comment>
<evidence type="ECO:0000256" key="6">
    <source>
        <dbReference type="ARBA" id="ARBA00029321"/>
    </source>
</evidence>
<dbReference type="Pfam" id="PF00342">
    <property type="entry name" value="PGI"/>
    <property type="match status" value="1"/>
</dbReference>
<dbReference type="GO" id="GO:0048029">
    <property type="term" value="F:monosaccharide binding"/>
    <property type="evidence" value="ECO:0007669"/>
    <property type="project" value="TreeGrafter"/>
</dbReference>
<dbReference type="GO" id="GO:0004347">
    <property type="term" value="F:glucose-6-phosphate isomerase activity"/>
    <property type="evidence" value="ECO:0007669"/>
    <property type="project" value="UniProtKB-UniRule"/>
</dbReference>
<dbReference type="GO" id="GO:0005829">
    <property type="term" value="C:cytosol"/>
    <property type="evidence" value="ECO:0007669"/>
    <property type="project" value="TreeGrafter"/>
</dbReference>